<dbReference type="EMBL" id="JABFOR010000016">
    <property type="protein sequence ID" value="NOJ71678.1"/>
    <property type="molecule type" value="Genomic_DNA"/>
</dbReference>
<evidence type="ECO:0000313" key="2">
    <source>
        <dbReference type="Proteomes" id="UP000552038"/>
    </source>
</evidence>
<accession>A0AAP7DIG6</accession>
<name>A0AAP7DIG6_PAEAL</name>
<comment type="caution">
    <text evidence="1">The sequence shown here is derived from an EMBL/GenBank/DDBJ whole genome shotgun (WGS) entry which is preliminary data.</text>
</comment>
<evidence type="ECO:0000313" key="1">
    <source>
        <dbReference type="EMBL" id="NOJ71678.1"/>
    </source>
</evidence>
<dbReference type="Proteomes" id="UP000552038">
    <property type="component" value="Unassembled WGS sequence"/>
</dbReference>
<gene>
    <name evidence="1" type="ORF">HMI46_14065</name>
</gene>
<dbReference type="AlphaFoldDB" id="A0AAP7DIG6"/>
<dbReference type="RefSeq" id="WP_171417155.1">
    <property type="nucleotide sequence ID" value="NZ_JABFOR010000016.1"/>
</dbReference>
<protein>
    <submittedName>
        <fullName evidence="1">Uncharacterized protein</fullName>
    </submittedName>
</protein>
<organism evidence="1 2">
    <name type="scientific">Paenibacillus alvei</name>
    <name type="common">Bacillus alvei</name>
    <dbReference type="NCBI Taxonomy" id="44250"/>
    <lineage>
        <taxon>Bacteria</taxon>
        <taxon>Bacillati</taxon>
        <taxon>Bacillota</taxon>
        <taxon>Bacilli</taxon>
        <taxon>Bacillales</taxon>
        <taxon>Paenibacillaceae</taxon>
        <taxon>Paenibacillus</taxon>
    </lineage>
</organism>
<reference evidence="1 2" key="1">
    <citation type="submission" date="2020-05" db="EMBL/GenBank/DDBJ databases">
        <title>Whole genome sequencing and identification of novel metabolites from Paenibacillus alvei strain JR949.</title>
        <authorList>
            <person name="Rajendhran J."/>
            <person name="Sree Pranav P."/>
            <person name="Mahalakshmi B."/>
            <person name="Karthikeyan R."/>
        </authorList>
    </citation>
    <scope>NUCLEOTIDE SEQUENCE [LARGE SCALE GENOMIC DNA]</scope>
    <source>
        <strain evidence="1 2">JR949</strain>
    </source>
</reference>
<sequence>MPNLAKKSAPSFVTKCLALAVSAENKNEDASVYEKEVIELYRKLEAMNETLNNEGRSPGEEEKQQAAEWLKRIMTAKQIHPAELAERMDDLWSFSLNAH</sequence>
<proteinExistence type="predicted"/>